<dbReference type="Pfam" id="PF08242">
    <property type="entry name" value="Methyltransf_12"/>
    <property type="match status" value="1"/>
</dbReference>
<protein>
    <submittedName>
        <fullName evidence="2">Methyltransferase domain-containing protein</fullName>
    </submittedName>
</protein>
<evidence type="ECO:0000313" key="3">
    <source>
        <dbReference type="Proteomes" id="UP000192907"/>
    </source>
</evidence>
<dbReference type="OrthoDB" id="21342at2"/>
<dbReference type="Proteomes" id="UP000192907">
    <property type="component" value="Unassembled WGS sequence"/>
</dbReference>
<dbReference type="CDD" id="cd02440">
    <property type="entry name" value="AdoMet_MTases"/>
    <property type="match status" value="1"/>
</dbReference>
<dbReference type="EMBL" id="FWZT01000010">
    <property type="protein sequence ID" value="SMF34115.1"/>
    <property type="molecule type" value="Genomic_DNA"/>
</dbReference>
<keyword evidence="2" id="KW-0489">Methyltransferase</keyword>
<dbReference type="Gene3D" id="3.40.50.150">
    <property type="entry name" value="Vaccinia Virus protein VP39"/>
    <property type="match status" value="1"/>
</dbReference>
<dbReference type="GO" id="GO:0032259">
    <property type="term" value="P:methylation"/>
    <property type="evidence" value="ECO:0007669"/>
    <property type="project" value="UniProtKB-KW"/>
</dbReference>
<keyword evidence="3" id="KW-1185">Reference proteome</keyword>
<proteinExistence type="predicted"/>
<dbReference type="AlphaFoldDB" id="A0A1Y6BX87"/>
<gene>
    <name evidence="2" type="ORF">SAMN06296036_110129</name>
</gene>
<organism evidence="2 3">
    <name type="scientific">Pseudobacteriovorax antillogorgiicola</name>
    <dbReference type="NCBI Taxonomy" id="1513793"/>
    <lineage>
        <taxon>Bacteria</taxon>
        <taxon>Pseudomonadati</taxon>
        <taxon>Bdellovibrionota</taxon>
        <taxon>Oligoflexia</taxon>
        <taxon>Oligoflexales</taxon>
        <taxon>Pseudobacteriovoracaceae</taxon>
        <taxon>Pseudobacteriovorax</taxon>
    </lineage>
</organism>
<dbReference type="InterPro" id="IPR029063">
    <property type="entry name" value="SAM-dependent_MTases_sf"/>
</dbReference>
<evidence type="ECO:0000259" key="1">
    <source>
        <dbReference type="Pfam" id="PF08242"/>
    </source>
</evidence>
<keyword evidence="2" id="KW-0808">Transferase</keyword>
<dbReference type="STRING" id="1513793.SAMN06296036_110129"/>
<dbReference type="RefSeq" id="WP_132320886.1">
    <property type="nucleotide sequence ID" value="NZ_FWZT01000010.1"/>
</dbReference>
<dbReference type="SUPFAM" id="SSF53335">
    <property type="entry name" value="S-adenosyl-L-methionine-dependent methyltransferases"/>
    <property type="match status" value="1"/>
</dbReference>
<accession>A0A1Y6BX87</accession>
<name>A0A1Y6BX87_9BACT</name>
<dbReference type="InterPro" id="IPR013217">
    <property type="entry name" value="Methyltransf_12"/>
</dbReference>
<feature type="domain" description="Methyltransferase type 12" evidence="1">
    <location>
        <begin position="64"/>
        <end position="156"/>
    </location>
</feature>
<dbReference type="GO" id="GO:0008168">
    <property type="term" value="F:methyltransferase activity"/>
    <property type="evidence" value="ECO:0007669"/>
    <property type="project" value="UniProtKB-KW"/>
</dbReference>
<evidence type="ECO:0000313" key="2">
    <source>
        <dbReference type="EMBL" id="SMF34115.1"/>
    </source>
</evidence>
<reference evidence="3" key="1">
    <citation type="submission" date="2017-04" db="EMBL/GenBank/DDBJ databases">
        <authorList>
            <person name="Varghese N."/>
            <person name="Submissions S."/>
        </authorList>
    </citation>
    <scope>NUCLEOTIDE SEQUENCE [LARGE SCALE GENOMIC DNA]</scope>
    <source>
        <strain evidence="3">RKEM611</strain>
    </source>
</reference>
<sequence length="450" mass="52459">MEDTIERIHADVKDMYEAYPYPAYPLWVKLRWQEAYQGTAGFTACLAKSPALEHSRYPRILLAGCGETQPYIIRKIEPSKNNIDAVDISSKSIRRARTRLIWETKPVHFFNADIDTFLLHHCEEYDHVDCYGVLHHLANPTKSLELIHQSLKPGGTVRLMVYNLVARSWIYHVKRALLLLGFDPGLQPHVKAAQEFLKSVSFWVPNLGSKFHDMGTKTFSHPARFVDTFFHAREARIDIRDWFSAVQGCGFRVLGLFDRYAELDDLPNPLWQAPKTSDLQSRMDDKRFENNLEIYLQKETNVSLLKSPKTPKGLAFHLFLKTAPLSWFQFEETKDIPFTLKQKLWWHHIRCVYLQQSESIDLLLAELDTPARQRLARVGAVFPRQVKRQEYLRQMKEPIWAEMETPQRGLRTSIEDTPLPAVIRSILVKNKKRLDNEHLIIKRLDRAQTC</sequence>